<evidence type="ECO:0000313" key="1">
    <source>
        <dbReference type="EMBL" id="MBW71025.1"/>
    </source>
</evidence>
<protein>
    <submittedName>
        <fullName evidence="1">Putative secreted protein</fullName>
    </submittedName>
</protein>
<proteinExistence type="predicted"/>
<reference evidence="1" key="1">
    <citation type="submission" date="2018-01" db="EMBL/GenBank/DDBJ databases">
        <title>An insight into the sialome of Amazonian anophelines.</title>
        <authorList>
            <person name="Ribeiro J.M."/>
            <person name="Scarpassa V."/>
            <person name="Calvo E."/>
        </authorList>
    </citation>
    <scope>NUCLEOTIDE SEQUENCE</scope>
</reference>
<dbReference type="AlphaFoldDB" id="A0A2M4D0F7"/>
<sequence length="77" mass="8733">MSIPIIYLQLQWLNLRATSLAICHRLLAIQTQTILTKALLLPPPNPTSHRLACSNFHQISTRPTCHPRIVPLDRTTL</sequence>
<accession>A0A2M4D0F7</accession>
<name>A0A2M4D0F7_ANODA</name>
<organism evidence="1">
    <name type="scientific">Anopheles darlingi</name>
    <name type="common">Mosquito</name>
    <dbReference type="NCBI Taxonomy" id="43151"/>
    <lineage>
        <taxon>Eukaryota</taxon>
        <taxon>Metazoa</taxon>
        <taxon>Ecdysozoa</taxon>
        <taxon>Arthropoda</taxon>
        <taxon>Hexapoda</taxon>
        <taxon>Insecta</taxon>
        <taxon>Pterygota</taxon>
        <taxon>Neoptera</taxon>
        <taxon>Endopterygota</taxon>
        <taxon>Diptera</taxon>
        <taxon>Nematocera</taxon>
        <taxon>Culicoidea</taxon>
        <taxon>Culicidae</taxon>
        <taxon>Anophelinae</taxon>
        <taxon>Anopheles</taxon>
    </lineage>
</organism>
<dbReference type="EMBL" id="GGFL01006847">
    <property type="protein sequence ID" value="MBW71025.1"/>
    <property type="molecule type" value="Transcribed_RNA"/>
</dbReference>